<evidence type="ECO:0000256" key="3">
    <source>
        <dbReference type="ARBA" id="ARBA00022786"/>
    </source>
</evidence>
<dbReference type="GO" id="GO:0005829">
    <property type="term" value="C:cytosol"/>
    <property type="evidence" value="ECO:0007669"/>
    <property type="project" value="UniProtKB-ARBA"/>
</dbReference>
<accession>A0A6P5ZCX0</accession>
<dbReference type="InterPro" id="IPR000210">
    <property type="entry name" value="BTB/POZ_dom"/>
</dbReference>
<dbReference type="PROSITE" id="PS51649">
    <property type="entry name" value="NPH3"/>
    <property type="match status" value="1"/>
</dbReference>
<dbReference type="InterPro" id="IPR011333">
    <property type="entry name" value="SKP1/BTB/POZ_sf"/>
</dbReference>
<dbReference type="SMART" id="SM00225">
    <property type="entry name" value="BTB"/>
    <property type="match status" value="1"/>
</dbReference>
<evidence type="ECO:0000256" key="5">
    <source>
        <dbReference type="SAM" id="MobiDB-lite"/>
    </source>
</evidence>
<dbReference type="RefSeq" id="XP_022750325.1">
    <property type="nucleotide sequence ID" value="XM_022894590.1"/>
</dbReference>
<comment type="pathway">
    <text evidence="1">Protein modification; protein ubiquitination.</text>
</comment>
<dbReference type="PANTHER" id="PTHR32370">
    <property type="entry name" value="OS12G0117600 PROTEIN"/>
    <property type="match status" value="1"/>
</dbReference>
<dbReference type="AlphaFoldDB" id="A0A6P5ZCX0"/>
<dbReference type="OrthoDB" id="624345at2759"/>
<keyword evidence="8" id="KW-1185">Reference proteome</keyword>
<feature type="compositionally biased region" description="Polar residues" evidence="5">
    <location>
        <begin position="496"/>
        <end position="508"/>
    </location>
</feature>
<dbReference type="SUPFAM" id="SSF54695">
    <property type="entry name" value="POZ domain"/>
    <property type="match status" value="1"/>
</dbReference>
<feature type="domain" description="NPH3" evidence="7">
    <location>
        <begin position="211"/>
        <end position="487"/>
    </location>
</feature>
<dbReference type="Gene3D" id="3.30.710.10">
    <property type="entry name" value="Potassium Channel Kv1.1, Chain A"/>
    <property type="match status" value="1"/>
</dbReference>
<evidence type="ECO:0000256" key="4">
    <source>
        <dbReference type="PROSITE-ProRule" id="PRU00982"/>
    </source>
</evidence>
<evidence type="ECO:0000313" key="9">
    <source>
        <dbReference type="RefSeq" id="XP_022750325.1"/>
    </source>
</evidence>
<organism evidence="8 9">
    <name type="scientific">Durio zibethinus</name>
    <name type="common">Durian</name>
    <dbReference type="NCBI Taxonomy" id="66656"/>
    <lineage>
        <taxon>Eukaryota</taxon>
        <taxon>Viridiplantae</taxon>
        <taxon>Streptophyta</taxon>
        <taxon>Embryophyta</taxon>
        <taxon>Tracheophyta</taxon>
        <taxon>Spermatophyta</taxon>
        <taxon>Magnoliopsida</taxon>
        <taxon>eudicotyledons</taxon>
        <taxon>Gunneridae</taxon>
        <taxon>Pentapetalae</taxon>
        <taxon>rosids</taxon>
        <taxon>malvids</taxon>
        <taxon>Malvales</taxon>
        <taxon>Malvaceae</taxon>
        <taxon>Helicteroideae</taxon>
        <taxon>Durio</taxon>
    </lineage>
</organism>
<feature type="region of interest" description="Disordered" evidence="5">
    <location>
        <begin position="578"/>
        <end position="615"/>
    </location>
</feature>
<evidence type="ECO:0000256" key="1">
    <source>
        <dbReference type="ARBA" id="ARBA00004906"/>
    </source>
</evidence>
<gene>
    <name evidence="9" type="primary">LOC111299413</name>
</gene>
<sequence length="615" mass="68709">MKFMKLGFKPDSFQSDGKCIRYVTSDLATDVTINIGEVKFYLHKFPLLSKSNHLQKLVLKASEENSDEINMVDFPGGPKAFEICAKFCYGMTVTLNAYNVVAARCAAEYLEMTEDVDRGNLIFKIEVFLNSSIFRTWKDSIIVLQTAKSLLPWSENLKIVGRCIDSIASKTSVDPANITWSYTYNRKLSVPEKIVGDGMKLREKIESVPKDWWVEDICELEIDLYKRIMTAVKSKGRMDGAVIGEALKTYAFRWLPDSVDALVSNVHSWRNKLLVETIVCLLPSDKGVGCSCSFLLKLLKVAILVGMDDSAKEDLVKRISLNLHEASVNDLLIPAQSPQTTLYDVEMVQSIVSQYMMHEKHSQDLDAAKNEMGCTDLILGHGSLLSVGKLIDGYLEEIACDPNLSLASFIDLSQSIPEFARPVHDGLYKAIDMYLKEHPGLMKAERKKICALMDVKKLTMDASMHAAQNERLPLRVVVQVLFFEQVRAAAGVQSLNNNPRDTSYSTTNTDEECDKTPVEDCNSLKNQMSQVKIKEDGFPKNGKLAKKNSKSSKIGMQLLPSRSRRIFDKLWVVGKTHVENKSSETSGSSQSPTSMVPGDTKSSGISSRHRRHSIS</sequence>
<dbReference type="GeneID" id="111299413"/>
<keyword evidence="3" id="KW-0833">Ubl conjugation pathway</keyword>
<dbReference type="Proteomes" id="UP000515121">
    <property type="component" value="Unplaced"/>
</dbReference>
<dbReference type="InterPro" id="IPR043454">
    <property type="entry name" value="NPH3/RPT2-like"/>
</dbReference>
<dbReference type="PROSITE" id="PS50097">
    <property type="entry name" value="BTB"/>
    <property type="match status" value="1"/>
</dbReference>
<dbReference type="UniPathway" id="UPA00143"/>
<keyword evidence="2" id="KW-0597">Phosphoprotein</keyword>
<comment type="similarity">
    <text evidence="4">Belongs to the NPH3 family.</text>
</comment>
<dbReference type="Pfam" id="PF03000">
    <property type="entry name" value="NPH3"/>
    <property type="match status" value="1"/>
</dbReference>
<feature type="region of interest" description="Disordered" evidence="5">
    <location>
        <begin position="496"/>
        <end position="517"/>
    </location>
</feature>
<dbReference type="KEGG" id="dzi:111299413"/>
<dbReference type="GO" id="GO:0016567">
    <property type="term" value="P:protein ubiquitination"/>
    <property type="evidence" value="ECO:0007669"/>
    <property type="project" value="UniProtKB-UniPathway"/>
</dbReference>
<dbReference type="GO" id="GO:0016020">
    <property type="term" value="C:membrane"/>
    <property type="evidence" value="ECO:0007669"/>
    <property type="project" value="UniProtKB-ARBA"/>
</dbReference>
<dbReference type="FunFam" id="3.30.710.10:FF:000173">
    <property type="entry name" value="BTB/POZ domain-containing protein NPY2"/>
    <property type="match status" value="1"/>
</dbReference>
<feature type="compositionally biased region" description="Low complexity" evidence="5">
    <location>
        <begin position="583"/>
        <end position="594"/>
    </location>
</feature>
<evidence type="ECO:0000259" key="7">
    <source>
        <dbReference type="PROSITE" id="PS51649"/>
    </source>
</evidence>
<dbReference type="CDD" id="cd18312">
    <property type="entry name" value="BTB_POZ_NPY3-like"/>
    <property type="match status" value="1"/>
</dbReference>
<feature type="domain" description="BTB" evidence="6">
    <location>
        <begin position="29"/>
        <end position="97"/>
    </location>
</feature>
<dbReference type="InterPro" id="IPR027356">
    <property type="entry name" value="NPH3_dom"/>
</dbReference>
<evidence type="ECO:0000259" key="6">
    <source>
        <dbReference type="PROSITE" id="PS50097"/>
    </source>
</evidence>
<name>A0A6P5ZCX0_DURZI</name>
<protein>
    <submittedName>
        <fullName evidence="9">BTB/POZ domain-containing protein NPY1-like</fullName>
    </submittedName>
</protein>
<evidence type="ECO:0000313" key="8">
    <source>
        <dbReference type="Proteomes" id="UP000515121"/>
    </source>
</evidence>
<dbReference type="Pfam" id="PF00651">
    <property type="entry name" value="BTB"/>
    <property type="match status" value="1"/>
</dbReference>
<reference evidence="9" key="1">
    <citation type="submission" date="2025-08" db="UniProtKB">
        <authorList>
            <consortium name="RefSeq"/>
        </authorList>
    </citation>
    <scope>IDENTIFICATION</scope>
    <source>
        <tissue evidence="9">Fruit stalk</tissue>
    </source>
</reference>
<proteinExistence type="inferred from homology"/>
<dbReference type="GO" id="GO:0009958">
    <property type="term" value="P:positive gravitropism"/>
    <property type="evidence" value="ECO:0007669"/>
    <property type="project" value="UniProtKB-ARBA"/>
</dbReference>
<evidence type="ECO:0000256" key="2">
    <source>
        <dbReference type="ARBA" id="ARBA00022553"/>
    </source>
</evidence>